<evidence type="ECO:0000313" key="2">
    <source>
        <dbReference type="Proteomes" id="UP001064048"/>
    </source>
</evidence>
<gene>
    <name evidence="1" type="ORF">MSG28_001685</name>
</gene>
<dbReference type="Proteomes" id="UP001064048">
    <property type="component" value="Chromosome 2"/>
</dbReference>
<keyword evidence="2" id="KW-1185">Reference proteome</keyword>
<comment type="caution">
    <text evidence="1">The sequence shown here is derived from an EMBL/GenBank/DDBJ whole genome shotgun (WGS) entry which is preliminary data.</text>
</comment>
<accession>A0ACC0KVL5</accession>
<sequence>MTFDKEDHQLTPTFTHELQHRHKQYLDALKLNFYKIYSNPFKYEKPITDFDFLRILGNGAYGTVLLVRDKNSFVYHAMKVIDKGEVVKKKNVKQLFNEKNILQSACFEFLLSLDYCCKDNVYLYFVLPYETGGELYTLIKRFGVLSEVLAQFYAAQIVMAIEYLHHCSVMHRDIKPENILISESGYVRLGDFGFCKVIKSRTWTLCGTPEYLAPELITSKGYSYAADWWSVGILVYEMNAGYPPFYSSDPIKLYEKILVGKYKNPEAMSSHCKSLVKSLLQVDPSKRFGALKAGVFDIKSHGWFLGLDWNMLLHQKLKPPFVPVSRFVGESMKHFADETDIKLQKSQHCLYEESVPSSGTYIGWDDDEFLNLLDHQVFQALEYPAELAKQEFHRERLFTERWNLIQFVSEAQSNWTDDLLKDAISGQLAIYEKVLEEASSSGLALEVENNFPAAEEKWSILQAVFFSSTVLTTIGYGNIVPVTFWGRLFCIFYALIGIPLTLTVIADLGRVFATVVSVIAKQLPAMPRCCSKVSEANPASQRSLYAFWAVGFLFIYLSAGAGLFKMWEDDWTFYDGFYFCFITMTTIGFGDLVPKRPKYMLLCTLYILIGLALTSTIIELVRRQYARSWQQLRALSGPLADTLRRLGDAGRGVDVSALHNDLRKVLTVVTMPRFSGKDGLTDKRQLEWEAAVEAVIRDITAPLPSQQKPPIVQIVIYESSV</sequence>
<evidence type="ECO:0000313" key="1">
    <source>
        <dbReference type="EMBL" id="KAI8440348.1"/>
    </source>
</evidence>
<reference evidence="1 2" key="1">
    <citation type="journal article" date="2022" name="Genome Biol. Evol.">
        <title>The Spruce Budworm Genome: Reconstructing the Evolutionary History of Antifreeze Proteins.</title>
        <authorList>
            <person name="Beliveau C."/>
            <person name="Gagne P."/>
            <person name="Picq S."/>
            <person name="Vernygora O."/>
            <person name="Keeling C.I."/>
            <person name="Pinkney K."/>
            <person name="Doucet D."/>
            <person name="Wen F."/>
            <person name="Johnston J.S."/>
            <person name="Maaroufi H."/>
            <person name="Boyle B."/>
            <person name="Laroche J."/>
            <person name="Dewar K."/>
            <person name="Juretic N."/>
            <person name="Blackburn G."/>
            <person name="Nisole A."/>
            <person name="Brunet B."/>
            <person name="Brandao M."/>
            <person name="Lumley L."/>
            <person name="Duan J."/>
            <person name="Quan G."/>
            <person name="Lucarotti C.J."/>
            <person name="Roe A.D."/>
            <person name="Sperling F.A.H."/>
            <person name="Levesque R.C."/>
            <person name="Cusson M."/>
        </authorList>
    </citation>
    <scope>NUCLEOTIDE SEQUENCE [LARGE SCALE GENOMIC DNA]</scope>
    <source>
        <strain evidence="1">Glfc:IPQL:Cfum</strain>
    </source>
</reference>
<protein>
    <submittedName>
        <fullName evidence="1">Uncharacterized protein</fullName>
    </submittedName>
</protein>
<proteinExistence type="predicted"/>
<organism evidence="1 2">
    <name type="scientific">Choristoneura fumiferana</name>
    <name type="common">Spruce budworm moth</name>
    <name type="synonym">Archips fumiferana</name>
    <dbReference type="NCBI Taxonomy" id="7141"/>
    <lineage>
        <taxon>Eukaryota</taxon>
        <taxon>Metazoa</taxon>
        <taxon>Ecdysozoa</taxon>
        <taxon>Arthropoda</taxon>
        <taxon>Hexapoda</taxon>
        <taxon>Insecta</taxon>
        <taxon>Pterygota</taxon>
        <taxon>Neoptera</taxon>
        <taxon>Endopterygota</taxon>
        <taxon>Lepidoptera</taxon>
        <taxon>Glossata</taxon>
        <taxon>Ditrysia</taxon>
        <taxon>Tortricoidea</taxon>
        <taxon>Tortricidae</taxon>
        <taxon>Tortricinae</taxon>
        <taxon>Choristoneura</taxon>
    </lineage>
</organism>
<name>A0ACC0KVL5_CHOFU</name>
<dbReference type="EMBL" id="CM046102">
    <property type="protein sequence ID" value="KAI8440348.1"/>
    <property type="molecule type" value="Genomic_DNA"/>
</dbReference>